<feature type="domain" description="N-acetyltransferase" evidence="1">
    <location>
        <begin position="4"/>
        <end position="158"/>
    </location>
</feature>
<dbReference type="AlphaFoldDB" id="A0A560M047"/>
<name>A0A560M047_9BRAD</name>
<evidence type="ECO:0000313" key="3">
    <source>
        <dbReference type="Proteomes" id="UP000321304"/>
    </source>
</evidence>
<sequence>MTLPTIRRGRPDEHDVIARVWMESWVSTGLSQASESLLNDLRARPPREIAGGWSLFVADDHGTIAAMLALHLPTLLLDQLMVAPSHQGRSLGRHLLAFTRRQMPDEIWLKCVRENDKAWRWYEREGFGFEKESLSPVTGFTMKHYRWKRANHTSEVNP</sequence>
<dbReference type="Pfam" id="PF00583">
    <property type="entry name" value="Acetyltransf_1"/>
    <property type="match status" value="1"/>
</dbReference>
<dbReference type="GO" id="GO:0016747">
    <property type="term" value="F:acyltransferase activity, transferring groups other than amino-acyl groups"/>
    <property type="evidence" value="ECO:0007669"/>
    <property type="project" value="InterPro"/>
</dbReference>
<dbReference type="STRING" id="1755647.AS156_38060"/>
<gene>
    <name evidence="2" type="ORF">FBZ93_104305</name>
</gene>
<dbReference type="Gene3D" id="3.40.630.30">
    <property type="match status" value="1"/>
</dbReference>
<protein>
    <submittedName>
        <fullName evidence="2">Ribosomal protein S18 acetylase RimI-like enzyme</fullName>
    </submittedName>
</protein>
<dbReference type="InterPro" id="IPR016181">
    <property type="entry name" value="Acyl_CoA_acyltransferase"/>
</dbReference>
<dbReference type="InterPro" id="IPR000182">
    <property type="entry name" value="GNAT_dom"/>
</dbReference>
<dbReference type="SUPFAM" id="SSF55729">
    <property type="entry name" value="Acyl-CoA N-acyltransferases (Nat)"/>
    <property type="match status" value="1"/>
</dbReference>
<keyword evidence="3" id="KW-1185">Reference proteome</keyword>
<keyword evidence="2" id="KW-0689">Ribosomal protein</keyword>
<dbReference type="GO" id="GO:0005840">
    <property type="term" value="C:ribosome"/>
    <property type="evidence" value="ECO:0007669"/>
    <property type="project" value="UniProtKB-KW"/>
</dbReference>
<reference evidence="2 3" key="1">
    <citation type="submission" date="2019-06" db="EMBL/GenBank/DDBJ databases">
        <title>Genomic Encyclopedia of Type Strains, Phase IV (KMG-V): Genome sequencing to study the core and pangenomes of soil and plant-associated prokaryotes.</title>
        <authorList>
            <person name="Whitman W."/>
        </authorList>
    </citation>
    <scope>NUCLEOTIDE SEQUENCE [LARGE SCALE GENOMIC DNA]</scope>
    <source>
        <strain evidence="2 3">BR 10355</strain>
    </source>
</reference>
<organism evidence="2 3">
    <name type="scientific">Bradyrhizobium macuxiense</name>
    <dbReference type="NCBI Taxonomy" id="1755647"/>
    <lineage>
        <taxon>Bacteria</taxon>
        <taxon>Pseudomonadati</taxon>
        <taxon>Pseudomonadota</taxon>
        <taxon>Alphaproteobacteria</taxon>
        <taxon>Hyphomicrobiales</taxon>
        <taxon>Nitrobacteraceae</taxon>
        <taxon>Bradyrhizobium</taxon>
    </lineage>
</organism>
<dbReference type="CDD" id="cd04301">
    <property type="entry name" value="NAT_SF"/>
    <property type="match status" value="1"/>
</dbReference>
<accession>A0A560M047</accession>
<evidence type="ECO:0000313" key="2">
    <source>
        <dbReference type="EMBL" id="TWC01029.1"/>
    </source>
</evidence>
<dbReference type="RefSeq" id="WP_146986306.1">
    <property type="nucleotide sequence ID" value="NZ_VITY01000004.1"/>
</dbReference>
<proteinExistence type="predicted"/>
<dbReference type="PROSITE" id="PS51186">
    <property type="entry name" value="GNAT"/>
    <property type="match status" value="1"/>
</dbReference>
<keyword evidence="2" id="KW-0687">Ribonucleoprotein</keyword>
<comment type="caution">
    <text evidence="2">The sequence shown here is derived from an EMBL/GenBank/DDBJ whole genome shotgun (WGS) entry which is preliminary data.</text>
</comment>
<dbReference type="EMBL" id="VITY01000004">
    <property type="protein sequence ID" value="TWC01029.1"/>
    <property type="molecule type" value="Genomic_DNA"/>
</dbReference>
<dbReference type="OrthoDB" id="9799154at2"/>
<dbReference type="Proteomes" id="UP000321304">
    <property type="component" value="Unassembled WGS sequence"/>
</dbReference>
<evidence type="ECO:0000259" key="1">
    <source>
        <dbReference type="PROSITE" id="PS51186"/>
    </source>
</evidence>